<name>A0AA35ZQQ8_LACSI</name>
<feature type="region of interest" description="Disordered" evidence="1">
    <location>
        <begin position="47"/>
        <end position="104"/>
    </location>
</feature>
<dbReference type="EMBL" id="OX465084">
    <property type="protein sequence ID" value="CAI9296931.1"/>
    <property type="molecule type" value="Genomic_DNA"/>
</dbReference>
<organism evidence="2 3">
    <name type="scientific">Lactuca saligna</name>
    <name type="common">Willowleaf lettuce</name>
    <dbReference type="NCBI Taxonomy" id="75948"/>
    <lineage>
        <taxon>Eukaryota</taxon>
        <taxon>Viridiplantae</taxon>
        <taxon>Streptophyta</taxon>
        <taxon>Embryophyta</taxon>
        <taxon>Tracheophyta</taxon>
        <taxon>Spermatophyta</taxon>
        <taxon>Magnoliopsida</taxon>
        <taxon>eudicotyledons</taxon>
        <taxon>Gunneridae</taxon>
        <taxon>Pentapetalae</taxon>
        <taxon>asterids</taxon>
        <taxon>campanulids</taxon>
        <taxon>Asterales</taxon>
        <taxon>Asteraceae</taxon>
        <taxon>Cichorioideae</taxon>
        <taxon>Cichorieae</taxon>
        <taxon>Lactucinae</taxon>
        <taxon>Lactuca</taxon>
    </lineage>
</organism>
<gene>
    <name evidence="2" type="ORF">LSALG_LOCUS35773</name>
</gene>
<sequence>MGLMYCLYTGLNVDYGIIMVDRSKFSFIGSIPEVMFRDVPPTSKILEGYRAPTPSGPHPLSDEFQEILAEADKAKKGGRGSKKATQKDTAKEGPFEVSKPPSKK</sequence>
<accession>A0AA35ZQQ8</accession>
<evidence type="ECO:0000313" key="2">
    <source>
        <dbReference type="EMBL" id="CAI9296931.1"/>
    </source>
</evidence>
<protein>
    <submittedName>
        <fullName evidence="2">Uncharacterized protein</fullName>
    </submittedName>
</protein>
<evidence type="ECO:0000256" key="1">
    <source>
        <dbReference type="SAM" id="MobiDB-lite"/>
    </source>
</evidence>
<dbReference type="Proteomes" id="UP001177003">
    <property type="component" value="Chromosome 8"/>
</dbReference>
<feature type="compositionally biased region" description="Basic and acidic residues" evidence="1">
    <location>
        <begin position="85"/>
        <end position="94"/>
    </location>
</feature>
<proteinExistence type="predicted"/>
<reference evidence="2" key="1">
    <citation type="submission" date="2023-04" db="EMBL/GenBank/DDBJ databases">
        <authorList>
            <person name="Vijverberg K."/>
            <person name="Xiong W."/>
            <person name="Schranz E."/>
        </authorList>
    </citation>
    <scope>NUCLEOTIDE SEQUENCE</scope>
</reference>
<dbReference type="AlphaFoldDB" id="A0AA35ZQQ8"/>
<keyword evidence="3" id="KW-1185">Reference proteome</keyword>
<evidence type="ECO:0000313" key="3">
    <source>
        <dbReference type="Proteomes" id="UP001177003"/>
    </source>
</evidence>